<accession>A0A811ZDF2</accession>
<evidence type="ECO:0000313" key="2">
    <source>
        <dbReference type="EMBL" id="CAD7686797.1"/>
    </source>
</evidence>
<evidence type="ECO:0000256" key="1">
    <source>
        <dbReference type="SAM" id="MobiDB-lite"/>
    </source>
</evidence>
<dbReference type="PANTHER" id="PTHR47831:SF1">
    <property type="entry name" value="GENERAL TRANSCRIPTION FACTOR II-I REPEAT DOMAIN-CONTAINING PROTEIN 2A-RELATED"/>
    <property type="match status" value="1"/>
</dbReference>
<dbReference type="Proteomes" id="UP000645828">
    <property type="component" value="Unassembled WGS sequence"/>
</dbReference>
<dbReference type="AlphaFoldDB" id="A0A811ZDF2"/>
<dbReference type="PANTHER" id="PTHR47831">
    <property type="entry name" value="GENERAL TRANSCRIPTION FACTOR II-I REPEAT DOMAIN-CONTAINING PROTEIN 2"/>
    <property type="match status" value="1"/>
</dbReference>
<dbReference type="EMBL" id="CAJHUB010000762">
    <property type="protein sequence ID" value="CAD7686797.1"/>
    <property type="molecule type" value="Genomic_DNA"/>
</dbReference>
<feature type="compositionally biased region" description="Basic and acidic residues" evidence="1">
    <location>
        <begin position="38"/>
        <end position="50"/>
    </location>
</feature>
<keyword evidence="3" id="KW-1185">Reference proteome</keyword>
<dbReference type="SUPFAM" id="SSF54928">
    <property type="entry name" value="RNA-binding domain, RBD"/>
    <property type="match status" value="1"/>
</dbReference>
<gene>
    <name evidence="2" type="ORF">NYPRO_LOCUS19590</name>
</gene>
<feature type="region of interest" description="Disordered" evidence="1">
    <location>
        <begin position="37"/>
        <end position="60"/>
    </location>
</feature>
<dbReference type="GO" id="GO:0005634">
    <property type="term" value="C:nucleus"/>
    <property type="evidence" value="ECO:0007669"/>
    <property type="project" value="TreeGrafter"/>
</dbReference>
<reference evidence="2" key="1">
    <citation type="submission" date="2020-12" db="EMBL/GenBank/DDBJ databases">
        <authorList>
            <consortium name="Molecular Ecology Group"/>
        </authorList>
    </citation>
    <scope>NUCLEOTIDE SEQUENCE</scope>
    <source>
        <strain evidence="2">TBG_1078</strain>
    </source>
</reference>
<dbReference type="GO" id="GO:0003676">
    <property type="term" value="F:nucleic acid binding"/>
    <property type="evidence" value="ECO:0007669"/>
    <property type="project" value="InterPro"/>
</dbReference>
<protein>
    <submittedName>
        <fullName evidence="2">(raccoon dog) hypothetical protein</fullName>
    </submittedName>
</protein>
<dbReference type="InterPro" id="IPR035979">
    <property type="entry name" value="RBD_domain_sf"/>
</dbReference>
<comment type="caution">
    <text evidence="2">The sequence shown here is derived from an EMBL/GenBank/DDBJ whole genome shotgun (WGS) entry which is preliminary data.</text>
</comment>
<sequence>MNKDKIAYVDFKSQADTEQAVEEKQGTKTGGLAIVLDHAGEKSQSQEERGRKNRMCRKQESHTFQEKWERAYFFVEVKNVPTCLICKQSVSVSKKLNLRRQYETNHSRNHDGYTEEILKFQHDLILNMNKINDAAMKCSYILSEKIAPASKPFTDGEFIKECLLSAVEIMCPEQRQAFASLRLGADTVSQHVGHMAENLQDKLQEKAKSFVAFSIAAPERADGGNPSPPQLAVFIRGVDETLDVMEELLDAVSMTGTASGNELLVCVEKNLKNFNLVTKLKSRVSGLCKDTELRSVHGLILQESLCAKKLKMDHVMYVVIHTITWIFSHGSDCSKFSALFSEKLIIFMSSKGKSAPQLTSKDWVKDLPFLVDIMTYLKTDSIHSLLMKLCLCETHLTKNSLAHFPTLKLVSENERDGLNYISRIKELKTEFQKRFSDFKLYENELTLFSSPFSININNVSEELQMEVLELQCNTILKMKYDGVGIPEFYNYLGNGYPKYKNHYAGQPQWCSGLAPPAAQGVILETLDQILSMCGRTYICEQLFPVMKQHKTKPCSWLKDSEMNSLLHVAVQDSQPDLD</sequence>
<evidence type="ECO:0000313" key="3">
    <source>
        <dbReference type="Proteomes" id="UP000645828"/>
    </source>
</evidence>
<dbReference type="InterPro" id="IPR042224">
    <property type="entry name" value="GTF2IRD2"/>
</dbReference>
<name>A0A811ZDF2_NYCPR</name>
<proteinExistence type="predicted"/>
<organism evidence="2 3">
    <name type="scientific">Nyctereutes procyonoides</name>
    <name type="common">Raccoon dog</name>
    <name type="synonym">Canis procyonoides</name>
    <dbReference type="NCBI Taxonomy" id="34880"/>
    <lineage>
        <taxon>Eukaryota</taxon>
        <taxon>Metazoa</taxon>
        <taxon>Chordata</taxon>
        <taxon>Craniata</taxon>
        <taxon>Vertebrata</taxon>
        <taxon>Euteleostomi</taxon>
        <taxon>Mammalia</taxon>
        <taxon>Eutheria</taxon>
        <taxon>Laurasiatheria</taxon>
        <taxon>Carnivora</taxon>
        <taxon>Caniformia</taxon>
        <taxon>Canidae</taxon>
        <taxon>Nyctereutes</taxon>
    </lineage>
</organism>